<proteinExistence type="predicted"/>
<protein>
    <submittedName>
        <fullName evidence="1">Uncharacterized protein</fullName>
    </submittedName>
</protein>
<reference evidence="1 2" key="1">
    <citation type="journal article" date="2016" name="Sci. Rep.">
        <title>Evaluation of genetic diversity among strains of the human gut commensal Bifidobacterium adolescentis.</title>
        <authorList>
            <person name="Duranti S."/>
            <person name="Milani C."/>
            <person name="Lugli G.A."/>
            <person name="Mancabelli L."/>
            <person name="Turroni F."/>
            <person name="Ferrario C."/>
            <person name="Mangifesta M."/>
            <person name="Viappiani A."/>
            <person name="Sanchez B."/>
            <person name="Margolles A."/>
            <person name="van Sinderen D."/>
            <person name="Ventura M."/>
        </authorList>
    </citation>
    <scope>NUCLEOTIDE SEQUENCE [LARGE SCALE GENOMIC DNA]</scope>
    <source>
        <strain evidence="1 2">AD2-8</strain>
    </source>
</reference>
<sequence>MTPQAKWAAETGLDPDDYSVWDDNQSAQRAKAHRWAFARADEYCPEEIHIVMNRNCGCAQLVKGYEVATLDVDEEGFPTATWYGAVRPGCLSCVRMGELDQSWFDRNPERRSAAGPVDLDDRGDLGEDPYIGLTDMWNGTPQRDEWGRVGCYAWAIDRLMGEDR</sequence>
<comment type="caution">
    <text evidence="1">The sequence shown here is derived from an EMBL/GenBank/DDBJ whole genome shotgun (WGS) entry which is preliminary data.</text>
</comment>
<name>A0A1X2Z8B0_BIFAD</name>
<accession>A0A1X2Z8B0</accession>
<dbReference type="Proteomes" id="UP000193664">
    <property type="component" value="Unassembled WGS sequence"/>
</dbReference>
<dbReference type="EMBL" id="LNKF01000017">
    <property type="protein sequence ID" value="OSG90633.1"/>
    <property type="molecule type" value="Genomic_DNA"/>
</dbReference>
<gene>
    <name evidence="1" type="ORF">AD0028_1948</name>
</gene>
<evidence type="ECO:0000313" key="1">
    <source>
        <dbReference type="EMBL" id="OSG90633.1"/>
    </source>
</evidence>
<evidence type="ECO:0000313" key="2">
    <source>
        <dbReference type="Proteomes" id="UP000193664"/>
    </source>
</evidence>
<dbReference type="AlphaFoldDB" id="A0A1X2Z8B0"/>
<dbReference type="RefSeq" id="WP_085408749.1">
    <property type="nucleotide sequence ID" value="NZ_LNKF01000017.1"/>
</dbReference>
<organism evidence="1 2">
    <name type="scientific">Bifidobacterium adolescentis</name>
    <dbReference type="NCBI Taxonomy" id="1680"/>
    <lineage>
        <taxon>Bacteria</taxon>
        <taxon>Bacillati</taxon>
        <taxon>Actinomycetota</taxon>
        <taxon>Actinomycetes</taxon>
        <taxon>Bifidobacteriales</taxon>
        <taxon>Bifidobacteriaceae</taxon>
        <taxon>Bifidobacterium</taxon>
    </lineage>
</organism>